<keyword evidence="1" id="KW-0732">Signal</keyword>
<feature type="chain" id="PRO_5034096215" evidence="1">
    <location>
        <begin position="20"/>
        <end position="155"/>
    </location>
</feature>
<feature type="signal peptide" evidence="1">
    <location>
        <begin position="1"/>
        <end position="19"/>
    </location>
</feature>
<dbReference type="AlphaFoldDB" id="A0A8H3FD10"/>
<evidence type="ECO:0000313" key="3">
    <source>
        <dbReference type="Proteomes" id="UP000664521"/>
    </source>
</evidence>
<keyword evidence="3" id="KW-1185">Reference proteome</keyword>
<dbReference type="Proteomes" id="UP000664521">
    <property type="component" value="Unassembled WGS sequence"/>
</dbReference>
<organism evidence="2 3">
    <name type="scientific">Heterodermia speciosa</name>
    <dbReference type="NCBI Taxonomy" id="116794"/>
    <lineage>
        <taxon>Eukaryota</taxon>
        <taxon>Fungi</taxon>
        <taxon>Dikarya</taxon>
        <taxon>Ascomycota</taxon>
        <taxon>Pezizomycotina</taxon>
        <taxon>Lecanoromycetes</taxon>
        <taxon>OSLEUM clade</taxon>
        <taxon>Lecanoromycetidae</taxon>
        <taxon>Caliciales</taxon>
        <taxon>Physciaceae</taxon>
        <taxon>Heterodermia</taxon>
    </lineage>
</organism>
<evidence type="ECO:0000313" key="2">
    <source>
        <dbReference type="EMBL" id="CAF9918576.1"/>
    </source>
</evidence>
<proteinExistence type="predicted"/>
<evidence type="ECO:0000256" key="1">
    <source>
        <dbReference type="SAM" id="SignalP"/>
    </source>
</evidence>
<reference evidence="2" key="1">
    <citation type="submission" date="2021-03" db="EMBL/GenBank/DDBJ databases">
        <authorList>
            <person name="Tagirdzhanova G."/>
        </authorList>
    </citation>
    <scope>NUCLEOTIDE SEQUENCE</scope>
</reference>
<dbReference type="EMBL" id="CAJPDS010000022">
    <property type="protein sequence ID" value="CAF9918576.1"/>
    <property type="molecule type" value="Genomic_DNA"/>
</dbReference>
<name>A0A8H3FD10_9LECA</name>
<gene>
    <name evidence="2" type="primary">SUB2_2</name>
    <name evidence="2" type="ORF">HETSPECPRED_003799</name>
</gene>
<protein>
    <submittedName>
        <fullName evidence="2">Suppressor of the cold-sensitive snRNP bioproteinsis mutant brr1-1</fullName>
    </submittedName>
</protein>
<sequence>MKWLFTLTAFFVMDVAGDALLRRQSQPPSCVTGPRLNAQAAQDAATQYCQNLIDSKVVLSGNTQNPAPGIQQGKAENGGSMALAVMFDQSLCPPDQSTSTLDFAAMGLDTCVENLYTNIQLVCSQDSTWGSYDPQWTLLGGTFGASCGLFSLYGQ</sequence>
<comment type="caution">
    <text evidence="2">The sequence shown here is derived from an EMBL/GenBank/DDBJ whole genome shotgun (WGS) entry which is preliminary data.</text>
</comment>
<accession>A0A8H3FD10</accession>
<dbReference type="OrthoDB" id="1896086at2759"/>